<dbReference type="InterPro" id="IPR038268">
    <property type="entry name" value="RHH_sf"/>
</dbReference>
<dbReference type="Gene3D" id="1.10.3990.20">
    <property type="entry name" value="protein bp1543"/>
    <property type="match status" value="1"/>
</dbReference>
<accession>A0AAJ6AZF3</accession>
<gene>
    <name evidence="2" type="ORF">P0Y65_16310</name>
</gene>
<name>A0AAJ6AZF3_9HYPH</name>
<evidence type="ECO:0000313" key="2">
    <source>
        <dbReference type="EMBL" id="WEK03741.1"/>
    </source>
</evidence>
<evidence type="ECO:0000259" key="1">
    <source>
        <dbReference type="Pfam" id="PF13467"/>
    </source>
</evidence>
<evidence type="ECO:0000313" key="3">
    <source>
        <dbReference type="Proteomes" id="UP001217476"/>
    </source>
</evidence>
<dbReference type="Proteomes" id="UP001217476">
    <property type="component" value="Chromosome"/>
</dbReference>
<protein>
    <submittedName>
        <fullName evidence="2">Ribbon-helix-helix domain-containing protein</fullName>
    </submittedName>
</protein>
<sequence>MSAEQDTFGIEPASDSEKHWSTPIFRTVSTPDGRQALRLESVFWDAIAHMARRQNRKTPDMVREMLGQARADGTNLSSGLRSVVVKRLLDDAERLAPLSAPMAVVKLMQMAPTPSFALDRNKHLVRVNDEFVRYIRTVLARSGPVDKAQLKLDRPAEALFAELEPGTAIECGLSIQVDNHERRTHARIVIPPPAPANVLIGFIIS</sequence>
<feature type="domain" description="Ribbon-helix-helix" evidence="1">
    <location>
        <begin position="36"/>
        <end position="87"/>
    </location>
</feature>
<dbReference type="AlphaFoldDB" id="A0AAJ6AZF3"/>
<reference evidence="2" key="1">
    <citation type="submission" date="2023-03" db="EMBL/GenBank/DDBJ databases">
        <title>Andean soil-derived lignocellulolytic bacterial consortium as a source of novel taxa and putative plastic-active enzymes.</title>
        <authorList>
            <person name="Diaz-Garcia L."/>
            <person name="Chuvochina M."/>
            <person name="Feuerriegel G."/>
            <person name="Bunk B."/>
            <person name="Sproer C."/>
            <person name="Streit W.R."/>
            <person name="Rodriguez L.M."/>
            <person name="Overmann J."/>
            <person name="Jimenez D.J."/>
        </authorList>
    </citation>
    <scope>NUCLEOTIDE SEQUENCE</scope>
    <source>
        <strain evidence="2">MAG 4196</strain>
    </source>
</reference>
<proteinExistence type="predicted"/>
<dbReference type="InterPro" id="IPR027373">
    <property type="entry name" value="RHH_dom"/>
</dbReference>
<organism evidence="2 3">
    <name type="scientific">Candidatus Devosia phytovorans</name>
    <dbReference type="NCBI Taxonomy" id="3121372"/>
    <lineage>
        <taxon>Bacteria</taxon>
        <taxon>Pseudomonadati</taxon>
        <taxon>Pseudomonadota</taxon>
        <taxon>Alphaproteobacteria</taxon>
        <taxon>Hyphomicrobiales</taxon>
        <taxon>Devosiaceae</taxon>
        <taxon>Devosia</taxon>
    </lineage>
</organism>
<dbReference type="EMBL" id="CP119312">
    <property type="protein sequence ID" value="WEK03741.1"/>
    <property type="molecule type" value="Genomic_DNA"/>
</dbReference>
<dbReference type="Pfam" id="PF13467">
    <property type="entry name" value="RHH_4"/>
    <property type="match status" value="1"/>
</dbReference>